<keyword evidence="2" id="KW-0813">Transport</keyword>
<evidence type="ECO:0000256" key="7">
    <source>
        <dbReference type="ARBA" id="ARBA00023065"/>
    </source>
</evidence>
<feature type="transmembrane region" description="Helical" evidence="10">
    <location>
        <begin position="39"/>
        <end position="57"/>
    </location>
</feature>
<dbReference type="KEGG" id="cyt:cce_2737"/>
<dbReference type="PANTHER" id="PTHR32507:SF0">
    <property type="entry name" value="NA(+)_H(+) ANTIPORTER 2-RELATED"/>
    <property type="match status" value="1"/>
</dbReference>
<dbReference type="InterPro" id="IPR003148">
    <property type="entry name" value="RCK_N"/>
</dbReference>
<evidence type="ECO:0000259" key="11">
    <source>
        <dbReference type="PROSITE" id="PS51201"/>
    </source>
</evidence>
<evidence type="ECO:0000256" key="4">
    <source>
        <dbReference type="ARBA" id="ARBA00022475"/>
    </source>
</evidence>
<evidence type="ECO:0000256" key="3">
    <source>
        <dbReference type="ARBA" id="ARBA00022449"/>
    </source>
</evidence>
<dbReference type="InterPro" id="IPR006153">
    <property type="entry name" value="Cation/H_exchanger_TM"/>
</dbReference>
<feature type="transmembrane region" description="Helical" evidence="10">
    <location>
        <begin position="376"/>
        <end position="397"/>
    </location>
</feature>
<feature type="transmembrane region" description="Helical" evidence="10">
    <location>
        <begin position="196"/>
        <end position="218"/>
    </location>
</feature>
<evidence type="ECO:0000256" key="10">
    <source>
        <dbReference type="SAM" id="Phobius"/>
    </source>
</evidence>
<dbReference type="GO" id="GO:0005886">
    <property type="term" value="C:plasma membrane"/>
    <property type="evidence" value="ECO:0007669"/>
    <property type="project" value="UniProtKB-SubCell"/>
</dbReference>
<dbReference type="Gene3D" id="1.20.1530.20">
    <property type="match status" value="1"/>
</dbReference>
<dbReference type="HOGENOM" id="CLU_005912_10_1_3"/>
<keyword evidence="4" id="KW-1003">Cell membrane</keyword>
<reference evidence="12 13" key="1">
    <citation type="journal article" date="2008" name="Proc. Natl. Acad. Sci. U.S.A.">
        <title>The genome of Cyanothece 51142, a unicellular diazotrophic cyanobacterium important in the marine nitrogen cycle.</title>
        <authorList>
            <person name="Welsh E.A."/>
            <person name="Liberton M."/>
            <person name="Stoeckel J."/>
            <person name="Loh T."/>
            <person name="Elvitigala T."/>
            <person name="Wang C."/>
            <person name="Wollam A."/>
            <person name="Fulton R.S."/>
            <person name="Clifton S.W."/>
            <person name="Jacobs J.M."/>
            <person name="Aurora R."/>
            <person name="Ghosh B.K."/>
            <person name="Sherman L.A."/>
            <person name="Smith R.D."/>
            <person name="Wilson R.K."/>
            <person name="Pakrasi H.B."/>
        </authorList>
    </citation>
    <scope>NUCLEOTIDE SEQUENCE [LARGE SCALE GENOMIC DNA]</scope>
    <source>
        <strain evidence="13">ATCC 51142 / BH68</strain>
    </source>
</reference>
<feature type="transmembrane region" description="Helical" evidence="10">
    <location>
        <begin position="230"/>
        <end position="246"/>
    </location>
</feature>
<proteinExistence type="predicted"/>
<evidence type="ECO:0000256" key="9">
    <source>
        <dbReference type="SAM" id="MobiDB-lite"/>
    </source>
</evidence>
<feature type="transmembrane region" description="Helical" evidence="10">
    <location>
        <begin position="252"/>
        <end position="269"/>
    </location>
</feature>
<feature type="region of interest" description="Disordered" evidence="9">
    <location>
        <begin position="634"/>
        <end position="666"/>
    </location>
</feature>
<feature type="transmembrane region" description="Helical" evidence="10">
    <location>
        <begin position="101"/>
        <end position="121"/>
    </location>
</feature>
<evidence type="ECO:0000313" key="12">
    <source>
        <dbReference type="EMBL" id="ACB52085.1"/>
    </source>
</evidence>
<dbReference type="GO" id="GO:1902600">
    <property type="term" value="P:proton transmembrane transport"/>
    <property type="evidence" value="ECO:0007669"/>
    <property type="project" value="InterPro"/>
</dbReference>
<feature type="transmembrane region" description="Helical" evidence="10">
    <location>
        <begin position="159"/>
        <end position="184"/>
    </location>
</feature>
<evidence type="ECO:0000256" key="8">
    <source>
        <dbReference type="ARBA" id="ARBA00023136"/>
    </source>
</evidence>
<sequence>MSAISKPMEASFELTLQIVMAVLAGISAQVIAEFFKVPSIVFLLLFGIILGADGLNFLHPHDLGVGLEVLVALSVAIILFEGGLNLELRDLGRVSGSLRNLVTFGTLITLVGGGMAAHWLAEFPWSIAFLYAALVVVTGPTVISPLLKQVEVDRKVATLLESEGVLIDPVGAILAVVVLDTILNSSATPVEIFSGLLLRFAIGAIIGGISGVLLGFILKNTPFLSEDLRNLVVLAGVWGLFGLAQLSRSESGLMATVVAGIVLRASSIPDERLLRRFKGQLTVLCVSVLFILLAADLSIDSIFALGWGSILTVLALMWVVRPISVAFCTINSDLNWRQKFFLGWIAPRGIVSASVASLFAILLTQKGINGGDSIKALVFLTIMMTVFIQGLSARWVAKGLKITAVEATGAVIVGCNALGRLMGRLFEQRGESVVLIDTDPEACQQAEAEGLSVFQSSALDPDVLEEAGIESMGTFMALTSNGQVNLVLAQRATEEFKPPRVFAIFPSNAPQDNSANKSNKSNNTKISPAFVDQQLIKMWNQYLTEGQFKLGITDFREPGLSFKQAHFQALIREGEVLPLLIKRKGSLQVVQATQNWQEGDEVTYLFHDPRPKLLKRLSGGSQISKELTAERLPEVEEVPLAEPVENSLSEPPIDTLDNPRKSEAKS</sequence>
<keyword evidence="5 10" id="KW-0812">Transmembrane</keyword>
<dbReference type="EMBL" id="CP000806">
    <property type="protein sequence ID" value="ACB52085.1"/>
    <property type="molecule type" value="Genomic_DNA"/>
</dbReference>
<comment type="subcellular location">
    <subcellularLocation>
        <location evidence="1">Cell membrane</location>
        <topology evidence="1">Multi-pass membrane protein</topology>
    </subcellularLocation>
</comment>
<dbReference type="STRING" id="43989.cce_2737"/>
<dbReference type="InterPro" id="IPR036291">
    <property type="entry name" value="NAD(P)-bd_dom_sf"/>
</dbReference>
<feature type="transmembrane region" description="Helical" evidence="10">
    <location>
        <begin position="340"/>
        <end position="364"/>
    </location>
</feature>
<dbReference type="AlphaFoldDB" id="B1WU23"/>
<keyword evidence="6 10" id="KW-1133">Transmembrane helix</keyword>
<feature type="domain" description="RCK N-terminal" evidence="11">
    <location>
        <begin position="407"/>
        <end position="526"/>
    </location>
</feature>
<organism evidence="12 13">
    <name type="scientific">Crocosphaera subtropica (strain ATCC 51142 / BH68)</name>
    <name type="common">Cyanothece sp. (strain ATCC 51142)</name>
    <dbReference type="NCBI Taxonomy" id="43989"/>
    <lineage>
        <taxon>Bacteria</taxon>
        <taxon>Bacillati</taxon>
        <taxon>Cyanobacteriota</taxon>
        <taxon>Cyanophyceae</taxon>
        <taxon>Oscillatoriophycideae</taxon>
        <taxon>Chroococcales</taxon>
        <taxon>Aphanothecaceae</taxon>
        <taxon>Crocosphaera</taxon>
        <taxon>Crocosphaera subtropica</taxon>
    </lineage>
</organism>
<dbReference type="GO" id="GO:0006813">
    <property type="term" value="P:potassium ion transport"/>
    <property type="evidence" value="ECO:0007669"/>
    <property type="project" value="InterPro"/>
</dbReference>
<dbReference type="InterPro" id="IPR038770">
    <property type="entry name" value="Na+/solute_symporter_sf"/>
</dbReference>
<keyword evidence="13" id="KW-1185">Reference proteome</keyword>
<dbReference type="PROSITE" id="PS51201">
    <property type="entry name" value="RCK_N"/>
    <property type="match status" value="1"/>
</dbReference>
<name>B1WU23_CROS5</name>
<keyword evidence="7" id="KW-0406">Ion transport</keyword>
<feature type="compositionally biased region" description="Basic and acidic residues" evidence="9">
    <location>
        <begin position="657"/>
        <end position="666"/>
    </location>
</feature>
<dbReference type="Pfam" id="PF00999">
    <property type="entry name" value="Na_H_Exchanger"/>
    <property type="match status" value="1"/>
</dbReference>
<evidence type="ECO:0000313" key="13">
    <source>
        <dbReference type="Proteomes" id="UP000001203"/>
    </source>
</evidence>
<evidence type="ECO:0000256" key="5">
    <source>
        <dbReference type="ARBA" id="ARBA00022692"/>
    </source>
</evidence>
<evidence type="ECO:0000256" key="2">
    <source>
        <dbReference type="ARBA" id="ARBA00022448"/>
    </source>
</evidence>
<dbReference type="Gene3D" id="3.40.50.720">
    <property type="entry name" value="NAD(P)-binding Rossmann-like Domain"/>
    <property type="match status" value="1"/>
</dbReference>
<dbReference type="SUPFAM" id="SSF51735">
    <property type="entry name" value="NAD(P)-binding Rossmann-fold domains"/>
    <property type="match status" value="1"/>
</dbReference>
<evidence type="ECO:0000256" key="1">
    <source>
        <dbReference type="ARBA" id="ARBA00004651"/>
    </source>
</evidence>
<dbReference type="GO" id="GO:0015297">
    <property type="term" value="F:antiporter activity"/>
    <property type="evidence" value="ECO:0007669"/>
    <property type="project" value="UniProtKB-KW"/>
</dbReference>
<dbReference type="Proteomes" id="UP000001203">
    <property type="component" value="Chromosome circular"/>
</dbReference>
<feature type="transmembrane region" description="Helical" evidence="10">
    <location>
        <begin position="127"/>
        <end position="147"/>
    </location>
</feature>
<feature type="transmembrane region" description="Helical" evidence="10">
    <location>
        <begin position="63"/>
        <end position="80"/>
    </location>
</feature>
<dbReference type="eggNOG" id="COG0025">
    <property type="taxonomic scope" value="Bacteria"/>
</dbReference>
<dbReference type="Pfam" id="PF02254">
    <property type="entry name" value="TrkA_N"/>
    <property type="match status" value="1"/>
</dbReference>
<keyword evidence="8 10" id="KW-0472">Membrane</keyword>
<feature type="transmembrane region" description="Helical" evidence="10">
    <location>
        <begin position="14"/>
        <end position="32"/>
    </location>
</feature>
<feature type="transmembrane region" description="Helical" evidence="10">
    <location>
        <begin position="305"/>
        <end position="328"/>
    </location>
</feature>
<feature type="transmembrane region" description="Helical" evidence="10">
    <location>
        <begin position="281"/>
        <end position="299"/>
    </location>
</feature>
<evidence type="ECO:0000256" key="6">
    <source>
        <dbReference type="ARBA" id="ARBA00022989"/>
    </source>
</evidence>
<accession>B1WU23</accession>
<dbReference type="eggNOG" id="COG0569">
    <property type="taxonomic scope" value="Bacteria"/>
</dbReference>
<protein>
    <submittedName>
        <fullName evidence="12">Na+/H+ antiporter</fullName>
    </submittedName>
</protein>
<dbReference type="PANTHER" id="PTHR32507">
    <property type="entry name" value="NA(+)/H(+) ANTIPORTER 1"/>
    <property type="match status" value="1"/>
</dbReference>
<keyword evidence="3" id="KW-0050">Antiport</keyword>
<gene>
    <name evidence="12" type="ordered locus">cce_2737</name>
</gene>